<comment type="similarity">
    <text evidence="2">Belongs to the IQD family.</text>
</comment>
<evidence type="ECO:0000256" key="1">
    <source>
        <dbReference type="ARBA" id="ARBA00022860"/>
    </source>
</evidence>
<keyword evidence="1" id="KW-0112">Calmodulin-binding</keyword>
<dbReference type="Proteomes" id="UP001279734">
    <property type="component" value="Unassembled WGS sequence"/>
</dbReference>
<sequence length="257" mass="30032">MVQARKALRSLKGLVRLQAIIRGRAVRRQAMKTLKCLQSVVNIQSQVCARRCQMLHAKPRQEMKLKVGFDSERRWDDQLSTEDEANASILTKTEALLWRERLRAYSFNNHRSLRKIRQYRGKIEPYFMRIIGNGTMTSVWHDHWHPLVILANQLQGYDCDRDGIEPPQKISSITYMEEWCWPNGDNLFLTDFFPHMLICSPYIFIEDKILRTLSSSGGFLSFSSSTIFPALGFEMQWASLVWLQMEFFSLLYPVACN</sequence>
<dbReference type="PROSITE" id="PS50096">
    <property type="entry name" value="IQ"/>
    <property type="match status" value="1"/>
</dbReference>
<organism evidence="3 4">
    <name type="scientific">Nepenthes gracilis</name>
    <name type="common">Slender pitcher plant</name>
    <dbReference type="NCBI Taxonomy" id="150966"/>
    <lineage>
        <taxon>Eukaryota</taxon>
        <taxon>Viridiplantae</taxon>
        <taxon>Streptophyta</taxon>
        <taxon>Embryophyta</taxon>
        <taxon>Tracheophyta</taxon>
        <taxon>Spermatophyta</taxon>
        <taxon>Magnoliopsida</taxon>
        <taxon>eudicotyledons</taxon>
        <taxon>Gunneridae</taxon>
        <taxon>Pentapetalae</taxon>
        <taxon>Caryophyllales</taxon>
        <taxon>Nepenthaceae</taxon>
        <taxon>Nepenthes</taxon>
    </lineage>
</organism>
<dbReference type="AlphaFoldDB" id="A0AAD3SWV4"/>
<gene>
    <name evidence="3" type="ORF">Nepgr_021211</name>
</gene>
<evidence type="ECO:0000313" key="4">
    <source>
        <dbReference type="Proteomes" id="UP001279734"/>
    </source>
</evidence>
<keyword evidence="4" id="KW-1185">Reference proteome</keyword>
<reference evidence="3" key="1">
    <citation type="submission" date="2023-05" db="EMBL/GenBank/DDBJ databases">
        <title>Nepenthes gracilis genome sequencing.</title>
        <authorList>
            <person name="Fukushima K."/>
        </authorList>
    </citation>
    <scope>NUCLEOTIDE SEQUENCE</scope>
    <source>
        <strain evidence="3">SING2019-196</strain>
    </source>
</reference>
<dbReference type="PANTHER" id="PTHR32295">
    <property type="entry name" value="IQ-DOMAIN 5-RELATED"/>
    <property type="match status" value="1"/>
</dbReference>
<name>A0AAD3SWV4_NEPGR</name>
<dbReference type="GO" id="GO:0005516">
    <property type="term" value="F:calmodulin binding"/>
    <property type="evidence" value="ECO:0007669"/>
    <property type="project" value="UniProtKB-KW"/>
</dbReference>
<evidence type="ECO:0000313" key="3">
    <source>
        <dbReference type="EMBL" id="GMH19370.1"/>
    </source>
</evidence>
<accession>A0AAD3SWV4</accession>
<protein>
    <submittedName>
        <fullName evidence="3">Uncharacterized protein</fullName>
    </submittedName>
</protein>
<dbReference type="PANTHER" id="PTHR32295:SF41">
    <property type="entry name" value="PROTEIN IQ-DOMAIN 11"/>
    <property type="match status" value="1"/>
</dbReference>
<dbReference type="EMBL" id="BSYO01000020">
    <property type="protein sequence ID" value="GMH19370.1"/>
    <property type="molecule type" value="Genomic_DNA"/>
</dbReference>
<comment type="caution">
    <text evidence="3">The sequence shown here is derived from an EMBL/GenBank/DDBJ whole genome shotgun (WGS) entry which is preliminary data.</text>
</comment>
<proteinExistence type="inferred from homology"/>
<evidence type="ECO:0000256" key="2">
    <source>
        <dbReference type="ARBA" id="ARBA00024341"/>
    </source>
</evidence>